<sequence>MKKFDIQEAIEKRRIIPFSDGPKVSSKEMRTAREDLKDAKDVLGLEKIKLATVTAYFAIFHASRALLYNKKYREKSHIQLAFAIKSLYIDQGLLPQEYYDNFVQALDLREMADYKRKFSRQGAERNIQAAEKAIKLTQAEACGYQKGNSYTFKLVDNLLKGRIRE</sequence>
<evidence type="ECO:0000259" key="2">
    <source>
        <dbReference type="Pfam" id="PF05168"/>
    </source>
</evidence>
<gene>
    <name evidence="3" type="ORF">B9J77_02440</name>
</gene>
<dbReference type="InterPro" id="IPR052226">
    <property type="entry name" value="UPF0332_toxin"/>
</dbReference>
<dbReference type="AlphaFoldDB" id="A0A399FZQ7"/>
<dbReference type="InterPro" id="IPR007842">
    <property type="entry name" value="HEPN_dom"/>
</dbReference>
<feature type="domain" description="HEPN" evidence="2">
    <location>
        <begin position="29"/>
        <end position="136"/>
    </location>
</feature>
<organism evidence="3 4">
    <name type="scientific">candidate division NPL-UPA2 bacterium Unc8</name>
    <dbReference type="NCBI Taxonomy" id="1980939"/>
    <lineage>
        <taxon>Bacteria</taxon>
    </lineage>
</organism>
<proteinExistence type="inferred from homology"/>
<comment type="similarity">
    <text evidence="1">Belongs to the UPF0332 family.</text>
</comment>
<accession>A0A399FZQ7</accession>
<dbReference type="Gene3D" id="1.20.120.330">
    <property type="entry name" value="Nucleotidyltransferases domain 2"/>
    <property type="match status" value="1"/>
</dbReference>
<dbReference type="PANTHER" id="PTHR36565">
    <property type="entry name" value="UPF0332 PROTEIN TM_1000"/>
    <property type="match status" value="1"/>
</dbReference>
<protein>
    <submittedName>
        <fullName evidence="3">HEPN domain-containing protein</fullName>
    </submittedName>
</protein>
<dbReference type="EMBL" id="NDHY01000003">
    <property type="protein sequence ID" value="RII00603.1"/>
    <property type="molecule type" value="Genomic_DNA"/>
</dbReference>
<evidence type="ECO:0000256" key="1">
    <source>
        <dbReference type="ARBA" id="ARBA00038248"/>
    </source>
</evidence>
<name>A0A399FZQ7_UNCN2</name>
<evidence type="ECO:0000313" key="4">
    <source>
        <dbReference type="Proteomes" id="UP000266287"/>
    </source>
</evidence>
<comment type="caution">
    <text evidence="3">The sequence shown here is derived from an EMBL/GenBank/DDBJ whole genome shotgun (WGS) entry which is preliminary data.</text>
</comment>
<dbReference type="Proteomes" id="UP000266287">
    <property type="component" value="Unassembled WGS sequence"/>
</dbReference>
<reference evidence="3 4" key="1">
    <citation type="submission" date="2018-08" db="EMBL/GenBank/DDBJ databases">
        <title>Draft genome of candidate division NPL-UPA2 bacterium Unc8 that adapted to ultra-basic serpentinizing groundwater.</title>
        <authorList>
            <person name="Ishii S."/>
            <person name="Suzuki S."/>
            <person name="Nealson K.H."/>
        </authorList>
    </citation>
    <scope>NUCLEOTIDE SEQUENCE [LARGE SCALE GENOMIC DNA]</scope>
    <source>
        <strain evidence="3">Unc8</strain>
    </source>
</reference>
<dbReference type="PANTHER" id="PTHR36565:SF1">
    <property type="entry name" value="UPF0332 PROTEIN TM_1000"/>
    <property type="match status" value="1"/>
</dbReference>
<dbReference type="Pfam" id="PF05168">
    <property type="entry name" value="HEPN"/>
    <property type="match status" value="1"/>
</dbReference>
<evidence type="ECO:0000313" key="3">
    <source>
        <dbReference type="EMBL" id="RII00603.1"/>
    </source>
</evidence>